<dbReference type="STRING" id="1183438.GKIL_0141"/>
<dbReference type="PANTHER" id="PTHR31157:SF1">
    <property type="entry name" value="SCP DOMAIN-CONTAINING PROTEIN"/>
    <property type="match status" value="1"/>
</dbReference>
<dbReference type="EMBL" id="CP003587">
    <property type="protein sequence ID" value="AGY56388.1"/>
    <property type="molecule type" value="Genomic_DNA"/>
</dbReference>
<dbReference type="HOGENOM" id="CLU_1427184_0_0_3"/>
<dbReference type="RefSeq" id="WP_023171387.1">
    <property type="nucleotide sequence ID" value="NC_022600.1"/>
</dbReference>
<dbReference type="Pfam" id="PF00188">
    <property type="entry name" value="CAP"/>
    <property type="match status" value="1"/>
</dbReference>
<proteinExistence type="predicted"/>
<gene>
    <name evidence="3" type="ORF">GKIL_0141</name>
</gene>
<accession>U5QC46</accession>
<evidence type="ECO:0000313" key="4">
    <source>
        <dbReference type="Proteomes" id="UP000017396"/>
    </source>
</evidence>
<protein>
    <recommendedName>
        <fullName evidence="2">SCP domain-containing protein</fullName>
    </recommendedName>
</protein>
<dbReference type="eggNOG" id="COG2340">
    <property type="taxonomic scope" value="Bacteria"/>
</dbReference>
<dbReference type="Gene3D" id="3.40.33.10">
    <property type="entry name" value="CAP"/>
    <property type="match status" value="1"/>
</dbReference>
<dbReference type="AlphaFoldDB" id="U5QC46"/>
<evidence type="ECO:0000259" key="2">
    <source>
        <dbReference type="Pfam" id="PF00188"/>
    </source>
</evidence>
<keyword evidence="4" id="KW-1185">Reference proteome</keyword>
<dbReference type="InterPro" id="IPR014044">
    <property type="entry name" value="CAP_dom"/>
</dbReference>
<evidence type="ECO:0000256" key="1">
    <source>
        <dbReference type="SAM" id="SignalP"/>
    </source>
</evidence>
<name>U5QC46_GLOK1</name>
<dbReference type="PANTHER" id="PTHR31157">
    <property type="entry name" value="SCP DOMAIN-CONTAINING PROTEIN"/>
    <property type="match status" value="1"/>
</dbReference>
<feature type="signal peptide" evidence="1">
    <location>
        <begin position="1"/>
        <end position="26"/>
    </location>
</feature>
<feature type="chain" id="PRO_5004663556" description="SCP domain-containing protein" evidence="1">
    <location>
        <begin position="27"/>
        <end position="219"/>
    </location>
</feature>
<dbReference type="CDD" id="cd05379">
    <property type="entry name" value="CAP_bacterial"/>
    <property type="match status" value="1"/>
</dbReference>
<reference evidence="3 4" key="1">
    <citation type="journal article" date="2013" name="PLoS ONE">
        <title>Cultivation and Complete Genome Sequencing of Gloeobacter kilaueensis sp. nov., from a Lava Cave in Kilauea Caldera, Hawai'i.</title>
        <authorList>
            <person name="Saw J.H."/>
            <person name="Schatz M."/>
            <person name="Brown M.V."/>
            <person name="Kunkel D.D."/>
            <person name="Foster J.S."/>
            <person name="Shick H."/>
            <person name="Christensen S."/>
            <person name="Hou S."/>
            <person name="Wan X."/>
            <person name="Donachie S.P."/>
        </authorList>
    </citation>
    <scope>NUCLEOTIDE SEQUENCE [LARGE SCALE GENOMIC DNA]</scope>
    <source>
        <strain evidence="4">JS</strain>
    </source>
</reference>
<dbReference type="InterPro" id="IPR035940">
    <property type="entry name" value="CAP_sf"/>
</dbReference>
<sequence length="219" mass="24150">MSVSLKHRTGMRLVFCCLFVSLLAPAQKLMAQTVSGCGDTSQEALKAFNYLNEIRQQPQVYGERIGLSLGKVRRLAALHWNPRLSEIAQKRAENMARRNYFAHVDPDGVGPNRFVIGAGYHLPSYYPSDSEANTVESLAAGAPTGNEAIDDLMIDKGEMPPSHRIHLLALASPFDRHTEVGIGVACSAASDYQYYYEVLTAPPEAIATRRTARIRTVKE</sequence>
<feature type="domain" description="SCP" evidence="2">
    <location>
        <begin position="49"/>
        <end position="195"/>
    </location>
</feature>
<keyword evidence="1" id="KW-0732">Signal</keyword>
<dbReference type="Proteomes" id="UP000017396">
    <property type="component" value="Chromosome"/>
</dbReference>
<dbReference type="OrthoDB" id="9783944at2"/>
<organism evidence="3 4">
    <name type="scientific">Gloeobacter kilaueensis (strain ATCC BAA-2537 / CCAP 1431/1 / ULC 316 / JS1)</name>
    <dbReference type="NCBI Taxonomy" id="1183438"/>
    <lineage>
        <taxon>Bacteria</taxon>
        <taxon>Bacillati</taxon>
        <taxon>Cyanobacteriota</taxon>
        <taxon>Cyanophyceae</taxon>
        <taxon>Gloeobacterales</taxon>
        <taxon>Gloeobacteraceae</taxon>
        <taxon>Gloeobacter</taxon>
    </lineage>
</organism>
<dbReference type="KEGG" id="glj:GKIL_0141"/>
<dbReference type="SUPFAM" id="SSF55797">
    <property type="entry name" value="PR-1-like"/>
    <property type="match status" value="1"/>
</dbReference>
<evidence type="ECO:0000313" key="3">
    <source>
        <dbReference type="EMBL" id="AGY56388.1"/>
    </source>
</evidence>